<sequence>MELDQENLAAATLTVRETETLTVLENESPTNREIRERLSWFGPNPSAEIIQQ</sequence>
<evidence type="ECO:0000313" key="1">
    <source>
        <dbReference type="EMBL" id="CAH2324743.1"/>
    </source>
</evidence>
<dbReference type="Proteomes" id="UP001295444">
    <property type="component" value="Chromosome 12"/>
</dbReference>
<feature type="non-terminal residue" evidence="1">
    <location>
        <position position="52"/>
    </location>
</feature>
<dbReference type="AlphaFoldDB" id="A0AAD1TDK7"/>
<evidence type="ECO:0000313" key="2">
    <source>
        <dbReference type="Proteomes" id="UP001295444"/>
    </source>
</evidence>
<protein>
    <submittedName>
        <fullName evidence="1">Uncharacterized protein</fullName>
    </submittedName>
</protein>
<reference evidence="1" key="1">
    <citation type="submission" date="2022-03" db="EMBL/GenBank/DDBJ databases">
        <authorList>
            <person name="Alioto T."/>
            <person name="Alioto T."/>
            <person name="Gomez Garrido J."/>
        </authorList>
    </citation>
    <scope>NUCLEOTIDE SEQUENCE</scope>
</reference>
<proteinExistence type="predicted"/>
<dbReference type="EMBL" id="OW240923">
    <property type="protein sequence ID" value="CAH2324743.1"/>
    <property type="molecule type" value="Genomic_DNA"/>
</dbReference>
<accession>A0AAD1TDK7</accession>
<name>A0AAD1TDK7_PELCU</name>
<keyword evidence="2" id="KW-1185">Reference proteome</keyword>
<organism evidence="1 2">
    <name type="scientific">Pelobates cultripes</name>
    <name type="common">Western spadefoot toad</name>
    <dbReference type="NCBI Taxonomy" id="61616"/>
    <lineage>
        <taxon>Eukaryota</taxon>
        <taxon>Metazoa</taxon>
        <taxon>Chordata</taxon>
        <taxon>Craniata</taxon>
        <taxon>Vertebrata</taxon>
        <taxon>Euteleostomi</taxon>
        <taxon>Amphibia</taxon>
        <taxon>Batrachia</taxon>
        <taxon>Anura</taxon>
        <taxon>Pelobatoidea</taxon>
        <taxon>Pelobatidae</taxon>
        <taxon>Pelobates</taxon>
    </lineage>
</organism>
<gene>
    <name evidence="1" type="ORF">PECUL_23A051992</name>
</gene>